<feature type="transmembrane region" description="Helical" evidence="5">
    <location>
        <begin position="237"/>
        <end position="262"/>
    </location>
</feature>
<evidence type="ECO:0000256" key="3">
    <source>
        <dbReference type="ARBA" id="ARBA00022989"/>
    </source>
</evidence>
<feature type="transmembrane region" description="Helical" evidence="5">
    <location>
        <begin position="168"/>
        <end position="189"/>
    </location>
</feature>
<dbReference type="InterPro" id="IPR011701">
    <property type="entry name" value="MFS"/>
</dbReference>
<evidence type="ECO:0000256" key="2">
    <source>
        <dbReference type="ARBA" id="ARBA00022692"/>
    </source>
</evidence>
<feature type="transmembrane region" description="Helical" evidence="5">
    <location>
        <begin position="361"/>
        <end position="382"/>
    </location>
</feature>
<sequence length="390" mass="39127">MLAPYRRLLAHSGVPHLLVAGLIVKLGTPVLSLALLLSAVDRLGSYATAGLVLTGHALALALCAPPGGRIADRYGPRPTLICYLAAHAPAYALLLLAPPALMIGAAVLLGATTPPAASIIRSAWPRLVPEAALPAAYAVDNAVNELMFIVGPLLVPVMILAMTAHDVVAAAGAAVLLGTALLLASPTIRRAAPAPPGRLRPAGPLGHRRTVLLLSIAALGTFTFGCLRVATVASATVFGSAASAGVLMGLLSAGALLGTLGYGARAWPVTGVRLLVLLSLAEAVVLLAGGWAPSFVALAVLIAVVGLATGPRDAVVPTLLADHTPAHYRTEVFAWLQTFMWAGYGLGTAVAGRLIGPFDTGAAAFGAAAVAAVAGAVLAVAANRPARALS</sequence>
<feature type="transmembrane region" description="Helical" evidence="5">
    <location>
        <begin position="145"/>
        <end position="162"/>
    </location>
</feature>
<comment type="caution">
    <text evidence="7">The sequence shown here is derived from an EMBL/GenBank/DDBJ whole genome shotgun (WGS) entry which is preliminary data.</text>
</comment>
<accession>A0ABP7BHB4</accession>
<evidence type="ECO:0000256" key="5">
    <source>
        <dbReference type="SAM" id="Phobius"/>
    </source>
</evidence>
<comment type="subcellular location">
    <subcellularLocation>
        <location evidence="1">Cell membrane</location>
        <topology evidence="1">Multi-pass membrane protein</topology>
    </subcellularLocation>
</comment>
<dbReference type="EMBL" id="BAAAZP010000044">
    <property type="protein sequence ID" value="GAA3660552.1"/>
    <property type="molecule type" value="Genomic_DNA"/>
</dbReference>
<dbReference type="RefSeq" id="WP_344876288.1">
    <property type="nucleotide sequence ID" value="NZ_BAAAZP010000044.1"/>
</dbReference>
<feature type="domain" description="Major facilitator superfamily (MFS) profile" evidence="6">
    <location>
        <begin position="166"/>
        <end position="390"/>
    </location>
</feature>
<organism evidence="7 8">
    <name type="scientific">Nonomuraea antimicrobica</name>
    <dbReference type="NCBI Taxonomy" id="561173"/>
    <lineage>
        <taxon>Bacteria</taxon>
        <taxon>Bacillati</taxon>
        <taxon>Actinomycetota</taxon>
        <taxon>Actinomycetes</taxon>
        <taxon>Streptosporangiales</taxon>
        <taxon>Streptosporangiaceae</taxon>
        <taxon>Nonomuraea</taxon>
    </lineage>
</organism>
<dbReference type="PROSITE" id="PS50850">
    <property type="entry name" value="MFS"/>
    <property type="match status" value="1"/>
</dbReference>
<dbReference type="PANTHER" id="PTHR23542">
    <property type="match status" value="1"/>
</dbReference>
<feature type="transmembrane region" description="Helical" evidence="5">
    <location>
        <begin position="274"/>
        <end position="292"/>
    </location>
</feature>
<feature type="transmembrane region" description="Helical" evidence="5">
    <location>
        <begin position="46"/>
        <end position="68"/>
    </location>
</feature>
<evidence type="ECO:0000259" key="6">
    <source>
        <dbReference type="PROSITE" id="PS50850"/>
    </source>
</evidence>
<keyword evidence="8" id="KW-1185">Reference proteome</keyword>
<dbReference type="InterPro" id="IPR020846">
    <property type="entry name" value="MFS_dom"/>
</dbReference>
<keyword evidence="2 5" id="KW-0812">Transmembrane</keyword>
<dbReference type="PANTHER" id="PTHR23542:SF1">
    <property type="entry name" value="MAJOR FACILITATOR SUPERFAMILY (MFS) PROFILE DOMAIN-CONTAINING PROTEIN"/>
    <property type="match status" value="1"/>
</dbReference>
<feature type="transmembrane region" description="Helical" evidence="5">
    <location>
        <begin position="298"/>
        <end position="320"/>
    </location>
</feature>
<keyword evidence="3 5" id="KW-1133">Transmembrane helix</keyword>
<evidence type="ECO:0000256" key="1">
    <source>
        <dbReference type="ARBA" id="ARBA00004651"/>
    </source>
</evidence>
<proteinExistence type="predicted"/>
<dbReference type="Gene3D" id="1.20.1250.20">
    <property type="entry name" value="MFS general substrate transporter like domains"/>
    <property type="match status" value="1"/>
</dbReference>
<evidence type="ECO:0000256" key="4">
    <source>
        <dbReference type="ARBA" id="ARBA00023136"/>
    </source>
</evidence>
<protein>
    <submittedName>
        <fullName evidence="7">MFS transporter</fullName>
    </submittedName>
</protein>
<name>A0ABP7BHB4_9ACTN</name>
<feature type="transmembrane region" description="Helical" evidence="5">
    <location>
        <begin position="16"/>
        <end position="40"/>
    </location>
</feature>
<evidence type="ECO:0000313" key="8">
    <source>
        <dbReference type="Proteomes" id="UP001500902"/>
    </source>
</evidence>
<dbReference type="Proteomes" id="UP001500902">
    <property type="component" value="Unassembled WGS sequence"/>
</dbReference>
<evidence type="ECO:0000313" key="7">
    <source>
        <dbReference type="EMBL" id="GAA3660552.1"/>
    </source>
</evidence>
<feature type="transmembrane region" description="Helical" evidence="5">
    <location>
        <begin position="332"/>
        <end position="355"/>
    </location>
</feature>
<dbReference type="InterPro" id="IPR036259">
    <property type="entry name" value="MFS_trans_sf"/>
</dbReference>
<keyword evidence="4 5" id="KW-0472">Membrane</keyword>
<gene>
    <name evidence="7" type="ORF">GCM10022224_024940</name>
</gene>
<dbReference type="SUPFAM" id="SSF103473">
    <property type="entry name" value="MFS general substrate transporter"/>
    <property type="match status" value="1"/>
</dbReference>
<dbReference type="Pfam" id="PF07690">
    <property type="entry name" value="MFS_1"/>
    <property type="match status" value="1"/>
</dbReference>
<reference evidence="8" key="1">
    <citation type="journal article" date="2019" name="Int. J. Syst. Evol. Microbiol.">
        <title>The Global Catalogue of Microorganisms (GCM) 10K type strain sequencing project: providing services to taxonomists for standard genome sequencing and annotation.</title>
        <authorList>
            <consortium name="The Broad Institute Genomics Platform"/>
            <consortium name="The Broad Institute Genome Sequencing Center for Infectious Disease"/>
            <person name="Wu L."/>
            <person name="Ma J."/>
        </authorList>
    </citation>
    <scope>NUCLEOTIDE SEQUENCE [LARGE SCALE GENOMIC DNA]</scope>
    <source>
        <strain evidence="8">JCM 16904</strain>
    </source>
</reference>
<feature type="transmembrane region" description="Helical" evidence="5">
    <location>
        <begin position="210"/>
        <end position="231"/>
    </location>
</feature>